<dbReference type="EMBL" id="JAPDOD010000020">
    <property type="protein sequence ID" value="MDA0162708.1"/>
    <property type="molecule type" value="Genomic_DNA"/>
</dbReference>
<keyword evidence="3" id="KW-1185">Reference proteome</keyword>
<dbReference type="InterPro" id="IPR001509">
    <property type="entry name" value="Epimerase_deHydtase"/>
</dbReference>
<dbReference type="PANTHER" id="PTHR43245:SF52">
    <property type="entry name" value="NAD-DEPENDENT EPIMERASE_DEHYDRATASE"/>
    <property type="match status" value="1"/>
</dbReference>
<comment type="caution">
    <text evidence="2">The sequence shown here is derived from an EMBL/GenBank/DDBJ whole genome shotgun (WGS) entry which is preliminary data.</text>
</comment>
<feature type="domain" description="NAD-dependent epimerase/dehydratase" evidence="1">
    <location>
        <begin position="3"/>
        <end position="217"/>
    </location>
</feature>
<evidence type="ECO:0000313" key="3">
    <source>
        <dbReference type="Proteomes" id="UP001149140"/>
    </source>
</evidence>
<evidence type="ECO:0000313" key="2">
    <source>
        <dbReference type="EMBL" id="MDA0162708.1"/>
    </source>
</evidence>
<gene>
    <name evidence="2" type="ORF">OM076_20720</name>
</gene>
<dbReference type="SUPFAM" id="SSF51735">
    <property type="entry name" value="NAD(P)-binding Rossmann-fold domains"/>
    <property type="match status" value="1"/>
</dbReference>
<dbReference type="InterPro" id="IPR036291">
    <property type="entry name" value="NAD(P)-bd_dom_sf"/>
</dbReference>
<dbReference type="InterPro" id="IPR050177">
    <property type="entry name" value="Lipid_A_modif_metabolic_enz"/>
</dbReference>
<dbReference type="RefSeq" id="WP_270041945.1">
    <property type="nucleotide sequence ID" value="NZ_JAPDOD010000020.1"/>
</dbReference>
<name>A0A9X3MWN3_9ACTN</name>
<sequence length="300" mass="32823">MIVAVTGPTGELGRAFLRALQRDGAITRVLGMARRPFDRGDLTKLEYRQGDVLDPEAVDALARDADVLVHLAFIIMGGREETRHVNLTGSRNVFKAARKHVERLVYTSSVAAYGFHSDNPQPLTEDVAPRGSERFYYSHQKAELERALGEEFPGAYVLRPCIVAGPDAPMLLRQLPPKPLLIPDPGTRFQLVHHDDVATALVAATKGEGEPGAYNLAGDGTISLTDLARATGRFAYPIPRLLLEPAALGANLPLVPTLAQWVNALRTPVIMDTGKARKQLGWRPRYDSRATLDELVRAIP</sequence>
<dbReference type="AlphaFoldDB" id="A0A9X3MWN3"/>
<accession>A0A9X3MWN3</accession>
<organism evidence="2 3">
    <name type="scientific">Solirubrobacter ginsenosidimutans</name>
    <dbReference type="NCBI Taxonomy" id="490573"/>
    <lineage>
        <taxon>Bacteria</taxon>
        <taxon>Bacillati</taxon>
        <taxon>Actinomycetota</taxon>
        <taxon>Thermoleophilia</taxon>
        <taxon>Solirubrobacterales</taxon>
        <taxon>Solirubrobacteraceae</taxon>
        <taxon>Solirubrobacter</taxon>
    </lineage>
</organism>
<proteinExistence type="predicted"/>
<dbReference type="PANTHER" id="PTHR43245">
    <property type="entry name" value="BIFUNCTIONAL POLYMYXIN RESISTANCE PROTEIN ARNA"/>
    <property type="match status" value="1"/>
</dbReference>
<dbReference type="Pfam" id="PF01370">
    <property type="entry name" value="Epimerase"/>
    <property type="match status" value="1"/>
</dbReference>
<reference evidence="2" key="1">
    <citation type="submission" date="2022-10" db="EMBL/GenBank/DDBJ databases">
        <title>The WGS of Solirubrobacter ginsenosidimutans DSM 21036.</title>
        <authorList>
            <person name="Jiang Z."/>
        </authorList>
    </citation>
    <scope>NUCLEOTIDE SEQUENCE</scope>
    <source>
        <strain evidence="2">DSM 21036</strain>
    </source>
</reference>
<evidence type="ECO:0000259" key="1">
    <source>
        <dbReference type="Pfam" id="PF01370"/>
    </source>
</evidence>
<dbReference type="Gene3D" id="3.40.50.720">
    <property type="entry name" value="NAD(P)-binding Rossmann-like Domain"/>
    <property type="match status" value="1"/>
</dbReference>
<protein>
    <submittedName>
        <fullName evidence="2">NAD-dependent epimerase/dehydratase family protein</fullName>
    </submittedName>
</protein>
<dbReference type="Proteomes" id="UP001149140">
    <property type="component" value="Unassembled WGS sequence"/>
</dbReference>